<dbReference type="SUPFAM" id="SSF51069">
    <property type="entry name" value="Carbonic anhydrase"/>
    <property type="match status" value="1"/>
</dbReference>
<dbReference type="GO" id="GO:0004089">
    <property type="term" value="F:carbonate dehydratase activity"/>
    <property type="evidence" value="ECO:0007669"/>
    <property type="project" value="InterPro"/>
</dbReference>
<dbReference type="CDD" id="cd00326">
    <property type="entry name" value="alpha_CA"/>
    <property type="match status" value="1"/>
</dbReference>
<protein>
    <submittedName>
        <fullName evidence="4">Carbonic anhydrase 1-like</fullName>
    </submittedName>
</protein>
<dbReference type="GO" id="GO:0008270">
    <property type="term" value="F:zinc ion binding"/>
    <property type="evidence" value="ECO:0007669"/>
    <property type="project" value="InterPro"/>
</dbReference>
<proteinExistence type="inferred from homology"/>
<name>A0A6P8ZLL3_THRPL</name>
<sequence>MGLQEDEWNDIAISAAQRKRDARPADAEISGVGWPFDEFQSENSDIPLLSPIDVNLQALADVKLNPLVFDGHFTAEALTKIANTGETVEVRLINPELTPTLYGGPLHDEYIFDSMHFHWSSGSSPDCLGSVHKVGGQRFCMEVHMLHYRAIHGNKSEALKHQGGLCAVAFMLHLTNIENPFLARLARDLAKIEVPFSCTPLEHNAMLCCAEAAAPFGYVTYPGTLVGREDNLNVVWIVYPSPIGICCTNTAPFQKLRAGVEDMPSGLLTTHELADRPVLRAVP</sequence>
<dbReference type="GeneID" id="117643977"/>
<accession>A0A6P8ZLL3</accession>
<evidence type="ECO:0000313" key="4">
    <source>
        <dbReference type="RefSeq" id="XP_034239054.1"/>
    </source>
</evidence>
<dbReference type="InterPro" id="IPR001148">
    <property type="entry name" value="CA_dom"/>
</dbReference>
<evidence type="ECO:0000313" key="3">
    <source>
        <dbReference type="Proteomes" id="UP000515158"/>
    </source>
</evidence>
<dbReference type="PROSITE" id="PS51144">
    <property type="entry name" value="ALPHA_CA_2"/>
    <property type="match status" value="1"/>
</dbReference>
<organism evidence="4">
    <name type="scientific">Thrips palmi</name>
    <name type="common">Melon thrips</name>
    <dbReference type="NCBI Taxonomy" id="161013"/>
    <lineage>
        <taxon>Eukaryota</taxon>
        <taxon>Metazoa</taxon>
        <taxon>Ecdysozoa</taxon>
        <taxon>Arthropoda</taxon>
        <taxon>Hexapoda</taxon>
        <taxon>Insecta</taxon>
        <taxon>Pterygota</taxon>
        <taxon>Neoptera</taxon>
        <taxon>Paraneoptera</taxon>
        <taxon>Thysanoptera</taxon>
        <taxon>Terebrantia</taxon>
        <taxon>Thripoidea</taxon>
        <taxon>Thripidae</taxon>
        <taxon>Thrips</taxon>
    </lineage>
</organism>
<keyword evidence="3" id="KW-1185">Reference proteome</keyword>
<dbReference type="Pfam" id="PF00194">
    <property type="entry name" value="Carb_anhydrase"/>
    <property type="match status" value="1"/>
</dbReference>
<comment type="similarity">
    <text evidence="1">Belongs to the alpha-carbonic anhydrase family.</text>
</comment>
<dbReference type="PANTHER" id="PTHR18952">
    <property type="entry name" value="CARBONIC ANHYDRASE"/>
    <property type="match status" value="1"/>
</dbReference>
<dbReference type="InterPro" id="IPR036398">
    <property type="entry name" value="CA_dom_sf"/>
</dbReference>
<evidence type="ECO:0000259" key="2">
    <source>
        <dbReference type="PROSITE" id="PS51144"/>
    </source>
</evidence>
<dbReference type="GO" id="GO:0005737">
    <property type="term" value="C:cytoplasm"/>
    <property type="evidence" value="ECO:0007669"/>
    <property type="project" value="TreeGrafter"/>
</dbReference>
<dbReference type="InterPro" id="IPR023561">
    <property type="entry name" value="Carbonic_anhydrase_a-class"/>
</dbReference>
<reference evidence="4" key="1">
    <citation type="submission" date="2025-08" db="UniProtKB">
        <authorList>
            <consortium name="RefSeq"/>
        </authorList>
    </citation>
    <scope>IDENTIFICATION</scope>
    <source>
        <tissue evidence="4">Total insect</tissue>
    </source>
</reference>
<gene>
    <name evidence="4" type="primary">LOC117643977</name>
</gene>
<dbReference type="RefSeq" id="XP_034239054.1">
    <property type="nucleotide sequence ID" value="XM_034383163.1"/>
</dbReference>
<dbReference type="PANTHER" id="PTHR18952:SF124">
    <property type="entry name" value="CARBONIC ANHYDRASE 7"/>
    <property type="match status" value="1"/>
</dbReference>
<dbReference type="InParanoid" id="A0A6P8ZLL3"/>
<dbReference type="OrthoDB" id="429145at2759"/>
<dbReference type="Gene3D" id="3.10.200.10">
    <property type="entry name" value="Alpha carbonic anhydrase"/>
    <property type="match status" value="1"/>
</dbReference>
<dbReference type="Proteomes" id="UP000515158">
    <property type="component" value="Unplaced"/>
</dbReference>
<dbReference type="SMART" id="SM01057">
    <property type="entry name" value="Carb_anhydrase"/>
    <property type="match status" value="1"/>
</dbReference>
<feature type="domain" description="Alpha-carbonic anhydrase" evidence="2">
    <location>
        <begin position="32"/>
        <end position="283"/>
    </location>
</feature>
<dbReference type="AlphaFoldDB" id="A0A6P8ZLL3"/>
<dbReference type="KEGG" id="tpal:117643977"/>
<evidence type="ECO:0000256" key="1">
    <source>
        <dbReference type="ARBA" id="ARBA00010718"/>
    </source>
</evidence>